<dbReference type="AlphaFoldDB" id="U5EYR4"/>
<dbReference type="CDD" id="cd16653">
    <property type="entry name" value="RING-like_Rtf2"/>
    <property type="match status" value="1"/>
</dbReference>
<evidence type="ECO:0000313" key="4">
    <source>
        <dbReference type="EMBL" id="JAB59691.1"/>
    </source>
</evidence>
<dbReference type="Pfam" id="PF04641">
    <property type="entry name" value="Rtf2"/>
    <property type="match status" value="1"/>
</dbReference>
<sequence length="310" mass="34804">MGCDGGTIPRRDELVRLKKKPEQKDKDSEREFRWKHCALTQQKLQKPIVMCGLGRLYSKQSIIEYLLEKDSKTSESCTHIKSLKDVKDLNLTTNPAFEANSKDDKHSQFICPLTGIEMSGKFRFVSLWSCGCVLAERALKEIKSNACSVCLKSFLEQDVVMLNGTDDDIDLMRVRMEARVARMKAEKKSSKKSKSKPECTIVSSGEQIAEPTTSSSLSITAKKSDIDVKVNGAASTSSSFKSMVKQSVPNKRALISDKIGDDPVFKKSKDDYSVANDPKATDVYKSIFTSHKSDKTQERAHWVTYNPFYN</sequence>
<dbReference type="GO" id="GO:0006274">
    <property type="term" value="P:DNA replication termination"/>
    <property type="evidence" value="ECO:0007669"/>
    <property type="project" value="TreeGrafter"/>
</dbReference>
<evidence type="ECO:0000256" key="3">
    <source>
        <dbReference type="ARBA" id="ARBA00030367"/>
    </source>
</evidence>
<evidence type="ECO:0000256" key="1">
    <source>
        <dbReference type="ARBA" id="ARBA00009885"/>
    </source>
</evidence>
<dbReference type="PANTHER" id="PTHR12775:SF0">
    <property type="entry name" value="REPLICATION TERMINATION FACTOR 2"/>
    <property type="match status" value="1"/>
</dbReference>
<accession>U5EYR4</accession>
<protein>
    <recommendedName>
        <fullName evidence="2">Replication termination factor 2</fullName>
    </recommendedName>
    <alternativeName>
        <fullName evidence="3">Replication termination factor 2 domain-containing protein 1</fullName>
    </alternativeName>
</protein>
<name>U5EYR4_9DIPT</name>
<reference evidence="4" key="1">
    <citation type="journal article" date="2014" name="Insect Biochem. Mol. Biol.">
        <title>An insight into the sialome of the frog biting fly, Corethrella appendiculata.</title>
        <authorList>
            <person name="Ribeiro J.M.C."/>
            <person name="Chagas A.C."/>
            <person name="Pham V.M."/>
            <person name="Lounibos L.P."/>
            <person name="Calvo E."/>
        </authorList>
    </citation>
    <scope>NUCLEOTIDE SEQUENCE</scope>
    <source>
        <tissue evidence="4">Salivary glands</tissue>
    </source>
</reference>
<evidence type="ECO:0000256" key="2">
    <source>
        <dbReference type="ARBA" id="ARBA00015157"/>
    </source>
</evidence>
<dbReference type="PANTHER" id="PTHR12775">
    <property type="entry name" value="PROTEIN C20ORF43 HOMOLOG"/>
    <property type="match status" value="1"/>
</dbReference>
<comment type="similarity">
    <text evidence="1">Belongs to the rtf2 family.</text>
</comment>
<proteinExistence type="evidence at transcript level"/>
<dbReference type="EMBL" id="GANO01000180">
    <property type="protein sequence ID" value="JAB59691.1"/>
    <property type="molecule type" value="mRNA"/>
</dbReference>
<dbReference type="InterPro" id="IPR027799">
    <property type="entry name" value="Rtf2_RING-finger"/>
</dbReference>
<dbReference type="InterPro" id="IPR006735">
    <property type="entry name" value="Rtf2"/>
</dbReference>
<dbReference type="GO" id="GO:0005634">
    <property type="term" value="C:nucleus"/>
    <property type="evidence" value="ECO:0007669"/>
    <property type="project" value="TreeGrafter"/>
</dbReference>
<organism evidence="4">
    <name type="scientific">Corethrella appendiculata</name>
    <dbReference type="NCBI Taxonomy" id="1370023"/>
    <lineage>
        <taxon>Eukaryota</taxon>
        <taxon>Metazoa</taxon>
        <taxon>Ecdysozoa</taxon>
        <taxon>Arthropoda</taxon>
        <taxon>Hexapoda</taxon>
        <taxon>Insecta</taxon>
        <taxon>Pterygota</taxon>
        <taxon>Neoptera</taxon>
        <taxon>Endopterygota</taxon>
        <taxon>Diptera</taxon>
        <taxon>Nematocera</taxon>
        <taxon>Culicoidea</taxon>
        <taxon>Chaoboridae</taxon>
        <taxon>Corethrella</taxon>
    </lineage>
</organism>